<feature type="region of interest" description="Disordered" evidence="1">
    <location>
        <begin position="82"/>
        <end position="104"/>
    </location>
</feature>
<dbReference type="RefSeq" id="WP_235058469.1">
    <property type="nucleotide sequence ID" value="NZ_JAKFHA010000056.1"/>
</dbReference>
<sequence length="253" mass="25536">MRSTRRLVVAAAVVPLILAVGACGSDDKKDSKTEGAAATSTAGSGGNGDSKAPEGGTGGGSAKELPASELAKVLLAQADVPSGWTVDESTETTENEPGKAGDAKCQPLVDLMSSTGTAKPSARAEVDVSDDAKQDFSYTIELQSFGSRAASLFAAAKKAAESCPTFTVATSEGTGTYKVAKGQTPKAGGDESLGLRLEVEAAGQVFPLPVSVVRVGGIIVSAASYDTSGDDKIGQIPDEILKLQVDKAKAAQK</sequence>
<comment type="caution">
    <text evidence="3">The sequence shown here is derived from an EMBL/GenBank/DDBJ whole genome shotgun (WGS) entry which is preliminary data.</text>
</comment>
<organism evidence="3 4">
    <name type="scientific">Yinghuangia soli</name>
    <dbReference type="NCBI Taxonomy" id="2908204"/>
    <lineage>
        <taxon>Bacteria</taxon>
        <taxon>Bacillati</taxon>
        <taxon>Actinomycetota</taxon>
        <taxon>Actinomycetes</taxon>
        <taxon>Kitasatosporales</taxon>
        <taxon>Streptomycetaceae</taxon>
        <taxon>Yinghuangia</taxon>
    </lineage>
</organism>
<evidence type="ECO:0000256" key="2">
    <source>
        <dbReference type="SAM" id="SignalP"/>
    </source>
</evidence>
<name>A0AA41U751_9ACTN</name>
<evidence type="ECO:0008006" key="5">
    <source>
        <dbReference type="Google" id="ProtNLM"/>
    </source>
</evidence>
<dbReference type="EMBL" id="JAKFHA010000056">
    <property type="protein sequence ID" value="MCF2533702.1"/>
    <property type="molecule type" value="Genomic_DNA"/>
</dbReference>
<protein>
    <recommendedName>
        <fullName evidence="5">PknH-like extracellular domain-containing protein</fullName>
    </recommendedName>
</protein>
<feature type="chain" id="PRO_5041202444" description="PknH-like extracellular domain-containing protein" evidence="2">
    <location>
        <begin position="23"/>
        <end position="253"/>
    </location>
</feature>
<feature type="signal peptide" evidence="2">
    <location>
        <begin position="1"/>
        <end position="22"/>
    </location>
</feature>
<evidence type="ECO:0000313" key="3">
    <source>
        <dbReference type="EMBL" id="MCF2533702.1"/>
    </source>
</evidence>
<reference evidence="3" key="1">
    <citation type="submission" date="2022-01" db="EMBL/GenBank/DDBJ databases">
        <title>Genome-Based Taxonomic Classification of the Phylum Actinobacteria.</title>
        <authorList>
            <person name="Gao Y."/>
        </authorList>
    </citation>
    <scope>NUCLEOTIDE SEQUENCE</scope>
    <source>
        <strain evidence="3">KLBMP 8922</strain>
    </source>
</reference>
<evidence type="ECO:0000256" key="1">
    <source>
        <dbReference type="SAM" id="MobiDB-lite"/>
    </source>
</evidence>
<gene>
    <name evidence="3" type="ORF">LZ495_41680</name>
</gene>
<keyword evidence="4" id="KW-1185">Reference proteome</keyword>
<dbReference type="PROSITE" id="PS51257">
    <property type="entry name" value="PROKAR_LIPOPROTEIN"/>
    <property type="match status" value="1"/>
</dbReference>
<proteinExistence type="predicted"/>
<keyword evidence="2" id="KW-0732">Signal</keyword>
<dbReference type="Proteomes" id="UP001165378">
    <property type="component" value="Unassembled WGS sequence"/>
</dbReference>
<dbReference type="AlphaFoldDB" id="A0AA41U751"/>
<accession>A0AA41U751</accession>
<evidence type="ECO:0000313" key="4">
    <source>
        <dbReference type="Proteomes" id="UP001165378"/>
    </source>
</evidence>
<feature type="region of interest" description="Disordered" evidence="1">
    <location>
        <begin position="24"/>
        <end position="64"/>
    </location>
</feature>